<organism evidence="1 2">
    <name type="scientific">Cellvibrio polysaccharolyticus</name>
    <dbReference type="NCBI Taxonomy" id="2082724"/>
    <lineage>
        <taxon>Bacteria</taxon>
        <taxon>Pseudomonadati</taxon>
        <taxon>Pseudomonadota</taxon>
        <taxon>Gammaproteobacteria</taxon>
        <taxon>Cellvibrionales</taxon>
        <taxon>Cellvibrionaceae</taxon>
        <taxon>Cellvibrio</taxon>
    </lineage>
</organism>
<evidence type="ECO:0000313" key="1">
    <source>
        <dbReference type="EMBL" id="MBE8718600.1"/>
    </source>
</evidence>
<dbReference type="SUPFAM" id="SSF51445">
    <property type="entry name" value="(Trans)glycosidases"/>
    <property type="match status" value="1"/>
</dbReference>
<dbReference type="InterPro" id="IPR017853">
    <property type="entry name" value="GH"/>
</dbReference>
<keyword evidence="2" id="KW-1185">Reference proteome</keyword>
<dbReference type="InterPro" id="IPR011009">
    <property type="entry name" value="Kinase-like_dom_sf"/>
</dbReference>
<dbReference type="SUPFAM" id="SSF56112">
    <property type="entry name" value="Protein kinase-like (PK-like)"/>
    <property type="match status" value="1"/>
</dbReference>
<name>A0A928V4I4_9GAMM</name>
<dbReference type="AlphaFoldDB" id="A0A928V4I4"/>
<gene>
    <name evidence="1" type="ORF">C4F51_15560</name>
</gene>
<dbReference type="Gene3D" id="1.10.510.10">
    <property type="entry name" value="Transferase(Phosphotransferase) domain 1"/>
    <property type="match status" value="1"/>
</dbReference>
<accession>A0A928V4I4</accession>
<protein>
    <recommendedName>
        <fullName evidence="3">Lipopolysaccharide kinase (Kdo/WaaP) family protein</fullName>
    </recommendedName>
</protein>
<dbReference type="Pfam" id="PF06293">
    <property type="entry name" value="Kdo"/>
    <property type="match status" value="1"/>
</dbReference>
<dbReference type="EMBL" id="PRDL01000001">
    <property type="protein sequence ID" value="MBE8718600.1"/>
    <property type="molecule type" value="Genomic_DNA"/>
</dbReference>
<comment type="caution">
    <text evidence="1">The sequence shown here is derived from an EMBL/GenBank/DDBJ whole genome shotgun (WGS) entry which is preliminary data.</text>
</comment>
<evidence type="ECO:0008006" key="3">
    <source>
        <dbReference type="Google" id="ProtNLM"/>
    </source>
</evidence>
<evidence type="ECO:0000313" key="2">
    <source>
        <dbReference type="Proteomes" id="UP000652567"/>
    </source>
</evidence>
<reference evidence="1" key="1">
    <citation type="submission" date="2018-07" db="EMBL/GenBank/DDBJ databases">
        <title>Genome assembly of strain Ka43.</title>
        <authorList>
            <person name="Kukolya J."/>
            <person name="Nagy I."/>
            <person name="Horvath B."/>
            <person name="Toth A."/>
        </authorList>
    </citation>
    <scope>NUCLEOTIDE SEQUENCE</scope>
    <source>
        <strain evidence="1">KB43</strain>
    </source>
</reference>
<dbReference type="RefSeq" id="WP_193912628.1">
    <property type="nucleotide sequence ID" value="NZ_PRDL01000001.1"/>
</dbReference>
<sequence length="717" mass="82748">MFSDGVWQGAVAPQFDTETLHRQLQQLPQLLNGDRVERLSKGADYVVKLPLQLADAELWVTVKIFKRQRALKDRYDHRHGSKAARSYHAANYLQTHNVGTPAPIAYLDRWEDKNLLESYYLCEYQPAPCFRDVLSDIYYNQRDNAPLMDVLLALAPTIRAMHDAGFMHGDMGNQNILLPRNADGSYAAPQLIDLNRAQTQATPLNNKQRAFDLSRIILPGAYLKIFKFIYSNHEAIPAELDRFEKKFRRRFEWHTRSRKLRHPLRTLKQRRNPPAARPVYPSLQDIWLWDEKSAQPMTVLERHEKNRFRDLGYVLRSAMHSMLALPAIFKNYNRLLATSYQQPVTLQNRIGVALHPHPDYIEEELRLLNQLGNPPVLIRFCHHETEADWQRGIELIERLHQQGVGVMVAFLQDRRALLEPKSWANFLERVISATADKVEHFEVTHAFNRVKWGVWSDTEYAALMWPAFALQERFPNIRLTGPACIDFEYHPVIAALKSLPTGKKLQALSQLLYVDRRGAPENKQGKFSTLEKCALLKALAQWSDSCDDKVIVSEVNWPVKYTGIWSPIGCPYEAPKWRETQPGESEDAYAWYMLRYLVISLCSGHVEQVFWWRLSAHGYGLIDDKDGFRVRPAFAALAVFMQLLGKAKFVQKHDTAEQQYVFEFATETHKVMMAWCNGGVADYAAPENPERILDSLGQPVEKLQLSDAPIYLLYPLQ</sequence>
<proteinExistence type="predicted"/>
<dbReference type="Proteomes" id="UP000652567">
    <property type="component" value="Unassembled WGS sequence"/>
</dbReference>